<dbReference type="OrthoDB" id="10012223at2759"/>
<gene>
    <name evidence="6" type="ORF">BGZ70_002776</name>
</gene>
<dbReference type="PANTHER" id="PTHR34292:SF2">
    <property type="entry name" value="OUTER SPORE WALL PROTEIN LDS1"/>
    <property type="match status" value="1"/>
</dbReference>
<evidence type="ECO:0000313" key="7">
    <source>
        <dbReference type="Proteomes" id="UP000738359"/>
    </source>
</evidence>
<evidence type="ECO:0000256" key="2">
    <source>
        <dbReference type="ARBA" id="ARBA00022692"/>
    </source>
</evidence>
<evidence type="ECO:0000256" key="5">
    <source>
        <dbReference type="SAM" id="Phobius"/>
    </source>
</evidence>
<feature type="transmembrane region" description="Helical" evidence="5">
    <location>
        <begin position="88"/>
        <end position="111"/>
    </location>
</feature>
<dbReference type="Proteomes" id="UP000738359">
    <property type="component" value="Unassembled WGS sequence"/>
</dbReference>
<reference evidence="6" key="1">
    <citation type="journal article" date="2020" name="Fungal Divers.">
        <title>Resolving the Mortierellaceae phylogeny through synthesis of multi-gene phylogenetics and phylogenomics.</title>
        <authorList>
            <person name="Vandepol N."/>
            <person name="Liber J."/>
            <person name="Desiro A."/>
            <person name="Na H."/>
            <person name="Kennedy M."/>
            <person name="Barry K."/>
            <person name="Grigoriev I.V."/>
            <person name="Miller A.N."/>
            <person name="O'Donnell K."/>
            <person name="Stajich J.E."/>
            <person name="Bonito G."/>
        </authorList>
    </citation>
    <scope>NUCLEOTIDE SEQUENCE</scope>
    <source>
        <strain evidence="6">CK1249</strain>
    </source>
</reference>
<dbReference type="Pfam" id="PF07264">
    <property type="entry name" value="EI24"/>
    <property type="match status" value="1"/>
</dbReference>
<dbReference type="PANTHER" id="PTHR34292">
    <property type="entry name" value="OUTER SPORE WALL PROTEIN LDS1"/>
    <property type="match status" value="1"/>
</dbReference>
<sequence length="315" mass="35290">MADQFGGLYPFLGIVYLSQHIRHLGPRFVRSLLSSFLITLAILLPVAALTFKFQQRLILTLFRFFFASFTFLHPSTRSVSLLGHSLQTWSALILTLGEASLVVTMVMGEVFKKEKPKGLFKAVMKHQHALLGPLASVTHQEENNKSSSIHGAAAVEHPRPDAIVDSCDTIQVAPTAVMISPKESKRRKRDVVKSASVHVGQRILLWFLTLPLNLFPVAGQLAFCYINGRARAPDVHQRYFDMKDMTVSERDVWVQKREGQYRAFAVVAQALEMIPVLGLLFGFTNTIGAALWAVELERSQDALRNRKMLDDAFAE</sequence>
<proteinExistence type="predicted"/>
<keyword evidence="7" id="KW-1185">Reference proteome</keyword>
<dbReference type="InterPro" id="IPR059112">
    <property type="entry name" value="CysZ/EI24"/>
</dbReference>
<feature type="transmembrane region" description="Helical" evidence="5">
    <location>
        <begin position="58"/>
        <end position="76"/>
    </location>
</feature>
<keyword evidence="2 5" id="KW-0812">Transmembrane</keyword>
<evidence type="ECO:0000313" key="6">
    <source>
        <dbReference type="EMBL" id="KAF9968539.1"/>
    </source>
</evidence>
<protein>
    <submittedName>
        <fullName evidence="6">Uncharacterized protein</fullName>
    </submittedName>
</protein>
<accession>A0A9P6M6K0</accession>
<feature type="transmembrane region" description="Helical" evidence="5">
    <location>
        <begin position="203"/>
        <end position="223"/>
    </location>
</feature>
<evidence type="ECO:0000256" key="4">
    <source>
        <dbReference type="ARBA" id="ARBA00023136"/>
    </source>
</evidence>
<evidence type="ECO:0000256" key="1">
    <source>
        <dbReference type="ARBA" id="ARBA00004141"/>
    </source>
</evidence>
<keyword evidence="4 5" id="KW-0472">Membrane</keyword>
<keyword evidence="3 5" id="KW-1133">Transmembrane helix</keyword>
<organism evidence="6 7">
    <name type="scientific">Mortierella alpina</name>
    <name type="common">Oleaginous fungus</name>
    <name type="synonym">Mortierella renispora</name>
    <dbReference type="NCBI Taxonomy" id="64518"/>
    <lineage>
        <taxon>Eukaryota</taxon>
        <taxon>Fungi</taxon>
        <taxon>Fungi incertae sedis</taxon>
        <taxon>Mucoromycota</taxon>
        <taxon>Mortierellomycotina</taxon>
        <taxon>Mortierellomycetes</taxon>
        <taxon>Mortierellales</taxon>
        <taxon>Mortierellaceae</taxon>
        <taxon>Mortierella</taxon>
    </lineage>
</organism>
<comment type="caution">
    <text evidence="6">The sequence shown here is derived from an EMBL/GenBank/DDBJ whole genome shotgun (WGS) entry which is preliminary data.</text>
</comment>
<evidence type="ECO:0000256" key="3">
    <source>
        <dbReference type="ARBA" id="ARBA00022989"/>
    </source>
</evidence>
<feature type="transmembrane region" description="Helical" evidence="5">
    <location>
        <begin position="273"/>
        <end position="294"/>
    </location>
</feature>
<dbReference type="InterPro" id="IPR052786">
    <property type="entry name" value="Spore_wall_assembly"/>
</dbReference>
<name>A0A9P6M6K0_MORAP</name>
<dbReference type="AlphaFoldDB" id="A0A9P6M6K0"/>
<feature type="transmembrane region" description="Helical" evidence="5">
    <location>
        <begin position="32"/>
        <end position="51"/>
    </location>
</feature>
<dbReference type="EMBL" id="JAAAHY010000017">
    <property type="protein sequence ID" value="KAF9968539.1"/>
    <property type="molecule type" value="Genomic_DNA"/>
</dbReference>
<comment type="subcellular location">
    <subcellularLocation>
        <location evidence="1">Membrane</location>
        <topology evidence="1">Multi-pass membrane protein</topology>
    </subcellularLocation>
</comment>